<evidence type="ECO:0000259" key="10">
    <source>
        <dbReference type="SMART" id="SM00478"/>
    </source>
</evidence>
<keyword evidence="7" id="KW-0411">Iron-sulfur</keyword>
<dbReference type="GO" id="GO:0006284">
    <property type="term" value="P:base-excision repair"/>
    <property type="evidence" value="ECO:0000318"/>
    <property type="project" value="GO_Central"/>
</dbReference>
<evidence type="ECO:0000313" key="11">
    <source>
        <dbReference type="EMBL" id="ABY36119.1"/>
    </source>
</evidence>
<organism evidence="11 12">
    <name type="scientific">Chloroflexus aurantiacus (strain ATCC 29366 / DSM 635 / J-10-fl)</name>
    <dbReference type="NCBI Taxonomy" id="324602"/>
    <lineage>
        <taxon>Bacteria</taxon>
        <taxon>Bacillati</taxon>
        <taxon>Chloroflexota</taxon>
        <taxon>Chloroflexia</taxon>
        <taxon>Chloroflexales</taxon>
        <taxon>Chloroflexineae</taxon>
        <taxon>Chloroflexaceae</taxon>
        <taxon>Chloroflexus</taxon>
    </lineage>
</organism>
<dbReference type="InterPro" id="IPR003265">
    <property type="entry name" value="HhH-GPD_domain"/>
</dbReference>
<evidence type="ECO:0000256" key="1">
    <source>
        <dbReference type="ARBA" id="ARBA00001966"/>
    </source>
</evidence>
<evidence type="ECO:0000313" key="12">
    <source>
        <dbReference type="Proteomes" id="UP000002008"/>
    </source>
</evidence>
<feature type="domain" description="HhH-GPD" evidence="10">
    <location>
        <begin position="49"/>
        <end position="199"/>
    </location>
</feature>
<evidence type="ECO:0000256" key="6">
    <source>
        <dbReference type="ARBA" id="ARBA00023004"/>
    </source>
</evidence>
<keyword evidence="6" id="KW-0408">Iron</keyword>
<dbReference type="KEGG" id="cau:Caur_2920"/>
<proteinExistence type="inferred from homology"/>
<dbReference type="GO" id="GO:0046872">
    <property type="term" value="F:metal ion binding"/>
    <property type="evidence" value="ECO:0007669"/>
    <property type="project" value="UniProtKB-KW"/>
</dbReference>
<dbReference type="PATRIC" id="fig|324602.8.peg.3290"/>
<dbReference type="CDD" id="cd00056">
    <property type="entry name" value="ENDO3c"/>
    <property type="match status" value="1"/>
</dbReference>
<sequence>MTNDTLLPFSSDEVQALRVALHQWGAEHVRSFPWRQTTDPYHILLAEILLHRTQVKQVVPVYEAFLARYPDLTSLSQASQGDIYQMLGSLGLTWRSRLFYEMLQAIATRYHGNVPRRKEDLLSLPGISDYIASAVRCFAWNEPEVLLDTNTVRITGRLLGWPVRDSSRRSARFRHALASLLDHEQPRMFNYALLDLAHLVCLTRRQPLCAQCPLNTWCTFATQESTA</sequence>
<dbReference type="SUPFAM" id="SSF48150">
    <property type="entry name" value="DNA-glycosylase"/>
    <property type="match status" value="1"/>
</dbReference>
<keyword evidence="3" id="KW-0479">Metal-binding</keyword>
<accession>A9WFD5</accession>
<dbReference type="GO" id="GO:0034039">
    <property type="term" value="F:8-oxo-7,8-dihydroguanine DNA N-glycosylase activity"/>
    <property type="evidence" value="ECO:0000318"/>
    <property type="project" value="GO_Central"/>
</dbReference>
<keyword evidence="8" id="KW-0234">DNA repair</keyword>
<comment type="similarity">
    <text evidence="2">Belongs to the Nth/MutY family.</text>
</comment>
<evidence type="ECO:0000256" key="9">
    <source>
        <dbReference type="ARBA" id="ARBA00023295"/>
    </source>
</evidence>
<dbReference type="RefSeq" id="WP_012258772.1">
    <property type="nucleotide sequence ID" value="NC_010175.1"/>
</dbReference>
<dbReference type="eggNOG" id="COG1194">
    <property type="taxonomic scope" value="Bacteria"/>
</dbReference>
<evidence type="ECO:0000256" key="2">
    <source>
        <dbReference type="ARBA" id="ARBA00008343"/>
    </source>
</evidence>
<dbReference type="InterPro" id="IPR011257">
    <property type="entry name" value="DNA_glycosylase"/>
</dbReference>
<dbReference type="SMART" id="SM00478">
    <property type="entry name" value="ENDO3c"/>
    <property type="match status" value="1"/>
</dbReference>
<dbReference type="InterPro" id="IPR023170">
    <property type="entry name" value="HhH_base_excis_C"/>
</dbReference>
<protein>
    <submittedName>
        <fullName evidence="11">Helix-hairpin-helix motif</fullName>
    </submittedName>
</protein>
<evidence type="ECO:0000256" key="7">
    <source>
        <dbReference type="ARBA" id="ARBA00023014"/>
    </source>
</evidence>
<gene>
    <name evidence="11" type="ordered locus">Caur_2920</name>
</gene>
<keyword evidence="5" id="KW-0378">Hydrolase</keyword>
<dbReference type="GO" id="GO:0035485">
    <property type="term" value="F:adenine/guanine mispair binding"/>
    <property type="evidence" value="ECO:0000318"/>
    <property type="project" value="GO_Central"/>
</dbReference>
<evidence type="ECO:0000256" key="4">
    <source>
        <dbReference type="ARBA" id="ARBA00022763"/>
    </source>
</evidence>
<keyword evidence="9" id="KW-0326">Glycosidase</keyword>
<dbReference type="GO" id="GO:0006298">
    <property type="term" value="P:mismatch repair"/>
    <property type="evidence" value="ECO:0000318"/>
    <property type="project" value="GO_Central"/>
</dbReference>
<dbReference type="InParanoid" id="A9WFD5"/>
<evidence type="ECO:0000256" key="8">
    <source>
        <dbReference type="ARBA" id="ARBA00023204"/>
    </source>
</evidence>
<dbReference type="GO" id="GO:0051536">
    <property type="term" value="F:iron-sulfur cluster binding"/>
    <property type="evidence" value="ECO:0007669"/>
    <property type="project" value="UniProtKB-KW"/>
</dbReference>
<dbReference type="AlphaFoldDB" id="A9WFD5"/>
<dbReference type="GO" id="GO:0000701">
    <property type="term" value="F:purine-specific mismatch base pair DNA N-glycosylase activity"/>
    <property type="evidence" value="ECO:0000318"/>
    <property type="project" value="GO_Central"/>
</dbReference>
<dbReference type="Proteomes" id="UP000002008">
    <property type="component" value="Chromosome"/>
</dbReference>
<dbReference type="Gene3D" id="1.10.1670.10">
    <property type="entry name" value="Helix-hairpin-Helix base-excision DNA repair enzymes (C-terminal)"/>
    <property type="match status" value="1"/>
</dbReference>
<evidence type="ECO:0000256" key="3">
    <source>
        <dbReference type="ARBA" id="ARBA00022723"/>
    </source>
</evidence>
<name>A9WFD5_CHLAA</name>
<dbReference type="HOGENOM" id="CLU_012862_2_1_0"/>
<dbReference type="Gene3D" id="1.10.340.30">
    <property type="entry name" value="Hypothetical protein, domain 2"/>
    <property type="match status" value="1"/>
</dbReference>
<dbReference type="STRING" id="324602.Caur_2920"/>
<comment type="cofactor">
    <cofactor evidence="1">
        <name>[4Fe-4S] cluster</name>
        <dbReference type="ChEBI" id="CHEBI:49883"/>
    </cofactor>
</comment>
<dbReference type="EMBL" id="CP000909">
    <property type="protein sequence ID" value="ABY36119.1"/>
    <property type="molecule type" value="Genomic_DNA"/>
</dbReference>
<evidence type="ECO:0000256" key="5">
    <source>
        <dbReference type="ARBA" id="ARBA00022801"/>
    </source>
</evidence>
<dbReference type="PANTHER" id="PTHR42944">
    <property type="entry name" value="ADENINE DNA GLYCOSYLASE"/>
    <property type="match status" value="1"/>
</dbReference>
<keyword evidence="4" id="KW-0227">DNA damage</keyword>
<dbReference type="EnsemblBacteria" id="ABY36119">
    <property type="protein sequence ID" value="ABY36119"/>
    <property type="gene ID" value="Caur_2920"/>
</dbReference>
<dbReference type="GO" id="GO:0032357">
    <property type="term" value="F:oxidized purine DNA binding"/>
    <property type="evidence" value="ECO:0000318"/>
    <property type="project" value="GO_Central"/>
</dbReference>
<dbReference type="InterPro" id="IPR044298">
    <property type="entry name" value="MIG/MutY"/>
</dbReference>
<reference evidence="12" key="1">
    <citation type="journal article" date="2011" name="BMC Genomics">
        <title>Complete genome sequence of the filamentous anoxygenic phototrophic bacterium Chloroflexus aurantiacus.</title>
        <authorList>
            <person name="Tang K.H."/>
            <person name="Barry K."/>
            <person name="Chertkov O."/>
            <person name="Dalin E."/>
            <person name="Han C.S."/>
            <person name="Hauser L.J."/>
            <person name="Honchak B.M."/>
            <person name="Karbach L.E."/>
            <person name="Land M.L."/>
            <person name="Lapidus A."/>
            <person name="Larimer F.W."/>
            <person name="Mikhailova N."/>
            <person name="Pitluck S."/>
            <person name="Pierson B.K."/>
            <person name="Blankenship R.E."/>
        </authorList>
    </citation>
    <scope>NUCLEOTIDE SEQUENCE [LARGE SCALE GENOMIC DNA]</scope>
    <source>
        <strain evidence="12">ATCC 29366 / DSM 635 / J-10-fl</strain>
    </source>
</reference>
<keyword evidence="12" id="KW-1185">Reference proteome</keyword>
<dbReference type="PANTHER" id="PTHR42944:SF1">
    <property type="entry name" value="ADENINE DNA GLYCOSYLASE"/>
    <property type="match status" value="1"/>
</dbReference>